<sequence length="515" mass="59554">MCHLRDQRRQMERIAPPPTVFASCDDYLFPNWKNWLTGKRFHSSEETQKEKKKKKKKMGLESYESEEDGVKVPKFSITMYESEGDKFLRSLLIEKAIESFDGGLKMDPNNIKCLLGRIKCLMKLCNYDEAQKSAERVIAINPKCTEAVVLIGEILYLKGNFEESYMTYKSVHRQQPYFPFSYNVKYGHQKCIKAIQNALDTDTRLVVTRTEVDEVHNLLQKNYKRKARTAGANPQVTFHKDVKLVESLVQDKDLDLAAAAFRDLLELLETSAEFDRLQKPDLSVKPWYESLELRQVKDKCKLSKRFLQEGDIESCKKNCFEILKMFDDLFGHYTMETLKVLAQVMHFLGLASESDGDFSKAQKYYQHELKVAQSQKLTQVERRALLSTGECYLKWKDFEQAAATFHQCLDIAETKDEKANFLNKIAECEFNLNNLDDAKRYATQSLHAAKSTNNYRLQCGTTMLLAKAEVTQANMKEAKKHYRRALAIVQQSGDPTLREIIIMSSVYDQLVEDNK</sequence>
<keyword evidence="6" id="KW-1185">Reference proteome</keyword>
<evidence type="ECO:0000256" key="2">
    <source>
        <dbReference type="ARBA" id="ARBA00034139"/>
    </source>
</evidence>
<keyword evidence="4" id="KW-0802">TPR repeat</keyword>
<accession>A0AAV4WAB2</accession>
<evidence type="ECO:0000256" key="4">
    <source>
        <dbReference type="PROSITE-ProRule" id="PRU00339"/>
    </source>
</evidence>
<reference evidence="5 6" key="1">
    <citation type="submission" date="2021-06" db="EMBL/GenBank/DDBJ databases">
        <title>Caerostris extrusa draft genome.</title>
        <authorList>
            <person name="Kono N."/>
            <person name="Arakawa K."/>
        </authorList>
    </citation>
    <scope>NUCLEOTIDE SEQUENCE [LARGE SCALE GENOMIC DNA]</scope>
</reference>
<dbReference type="Proteomes" id="UP001054945">
    <property type="component" value="Unassembled WGS sequence"/>
</dbReference>
<protein>
    <recommendedName>
        <fullName evidence="2">Outer dynein arm-docking complex subunit 4</fullName>
    </recommendedName>
    <alternativeName>
        <fullName evidence="3">Tetratricopeptide repeat protein 25</fullName>
    </alternativeName>
</protein>
<dbReference type="Gene3D" id="1.25.40.10">
    <property type="entry name" value="Tetratricopeptide repeat domain"/>
    <property type="match status" value="2"/>
</dbReference>
<dbReference type="Pfam" id="PF13181">
    <property type="entry name" value="TPR_8"/>
    <property type="match status" value="1"/>
</dbReference>
<name>A0AAV4WAB2_CAEEX</name>
<dbReference type="PROSITE" id="PS50005">
    <property type="entry name" value="TPR"/>
    <property type="match status" value="2"/>
</dbReference>
<proteinExistence type="predicted"/>
<comment type="subcellular location">
    <subcellularLocation>
        <location evidence="1">Cytoplasm</location>
        <location evidence="1">Cytoskeleton</location>
        <location evidence="1">Cilium axoneme</location>
    </subcellularLocation>
</comment>
<gene>
    <name evidence="5" type="primary">ttc25_0</name>
    <name evidence="5" type="ORF">CEXT_38251</name>
</gene>
<dbReference type="InterPro" id="IPR011990">
    <property type="entry name" value="TPR-like_helical_dom_sf"/>
</dbReference>
<dbReference type="SUPFAM" id="SSF48452">
    <property type="entry name" value="TPR-like"/>
    <property type="match status" value="1"/>
</dbReference>
<evidence type="ECO:0000313" key="5">
    <source>
        <dbReference type="EMBL" id="GIY79870.1"/>
    </source>
</evidence>
<evidence type="ECO:0000256" key="3">
    <source>
        <dbReference type="ARBA" id="ARBA00034143"/>
    </source>
</evidence>
<organism evidence="5 6">
    <name type="scientific">Caerostris extrusa</name>
    <name type="common">Bark spider</name>
    <name type="synonym">Caerostris bankana</name>
    <dbReference type="NCBI Taxonomy" id="172846"/>
    <lineage>
        <taxon>Eukaryota</taxon>
        <taxon>Metazoa</taxon>
        <taxon>Ecdysozoa</taxon>
        <taxon>Arthropoda</taxon>
        <taxon>Chelicerata</taxon>
        <taxon>Arachnida</taxon>
        <taxon>Araneae</taxon>
        <taxon>Araneomorphae</taxon>
        <taxon>Entelegynae</taxon>
        <taxon>Araneoidea</taxon>
        <taxon>Araneidae</taxon>
        <taxon>Caerostris</taxon>
    </lineage>
</organism>
<dbReference type="PANTHER" id="PTHR23040">
    <property type="match status" value="1"/>
</dbReference>
<evidence type="ECO:0000313" key="6">
    <source>
        <dbReference type="Proteomes" id="UP001054945"/>
    </source>
</evidence>
<dbReference type="Pfam" id="PF14559">
    <property type="entry name" value="TPR_19"/>
    <property type="match status" value="1"/>
</dbReference>
<dbReference type="InterPro" id="IPR040111">
    <property type="entry name" value="ODAD4"/>
</dbReference>
<comment type="caution">
    <text evidence="5">The sequence shown here is derived from an EMBL/GenBank/DDBJ whole genome shotgun (WGS) entry which is preliminary data.</text>
</comment>
<dbReference type="GO" id="GO:0005930">
    <property type="term" value="C:axoneme"/>
    <property type="evidence" value="ECO:0007669"/>
    <property type="project" value="UniProtKB-SubCell"/>
</dbReference>
<feature type="repeat" description="TPR" evidence="4">
    <location>
        <begin position="77"/>
        <end position="110"/>
    </location>
</feature>
<dbReference type="SMART" id="SM00028">
    <property type="entry name" value="TPR"/>
    <property type="match status" value="7"/>
</dbReference>
<dbReference type="InterPro" id="IPR019734">
    <property type="entry name" value="TPR_rpt"/>
</dbReference>
<dbReference type="EMBL" id="BPLR01015939">
    <property type="protein sequence ID" value="GIY79870.1"/>
    <property type="molecule type" value="Genomic_DNA"/>
</dbReference>
<evidence type="ECO:0000256" key="1">
    <source>
        <dbReference type="ARBA" id="ARBA00004430"/>
    </source>
</evidence>
<feature type="repeat" description="TPR" evidence="4">
    <location>
        <begin position="382"/>
        <end position="415"/>
    </location>
</feature>
<dbReference type="PROSITE" id="PS51257">
    <property type="entry name" value="PROKAR_LIPOPROTEIN"/>
    <property type="match status" value="1"/>
</dbReference>
<dbReference type="AlphaFoldDB" id="A0AAV4WAB2"/>